<gene>
    <name evidence="1" type="ORF">C8D91_2641</name>
</gene>
<dbReference type="Proteomes" id="UP000295724">
    <property type="component" value="Unassembled WGS sequence"/>
</dbReference>
<organism evidence="1 2">
    <name type="scientific">Marinicella litoralis</name>
    <dbReference type="NCBI Taxonomy" id="644220"/>
    <lineage>
        <taxon>Bacteria</taxon>
        <taxon>Pseudomonadati</taxon>
        <taxon>Pseudomonadota</taxon>
        <taxon>Gammaproteobacteria</taxon>
        <taxon>Lysobacterales</taxon>
        <taxon>Marinicellaceae</taxon>
        <taxon>Marinicella</taxon>
    </lineage>
</organism>
<sequence length="48" mass="5476">MSKAKILAIGFISSMKGGFVFEIKWQGTWDESSVQNIHFMPTQYGKNH</sequence>
<name>A0A4R6XE44_9GAMM</name>
<dbReference type="EMBL" id="SNZB01000006">
    <property type="protein sequence ID" value="TDR17582.1"/>
    <property type="molecule type" value="Genomic_DNA"/>
</dbReference>
<dbReference type="AlphaFoldDB" id="A0A4R6XE44"/>
<evidence type="ECO:0000313" key="2">
    <source>
        <dbReference type="Proteomes" id="UP000295724"/>
    </source>
</evidence>
<comment type="caution">
    <text evidence="1">The sequence shown here is derived from an EMBL/GenBank/DDBJ whole genome shotgun (WGS) entry which is preliminary data.</text>
</comment>
<reference evidence="1 2" key="1">
    <citation type="submission" date="2019-03" db="EMBL/GenBank/DDBJ databases">
        <title>Genomic Encyclopedia of Type Strains, Phase IV (KMG-IV): sequencing the most valuable type-strain genomes for metagenomic binning, comparative biology and taxonomic classification.</title>
        <authorList>
            <person name="Goeker M."/>
        </authorList>
    </citation>
    <scope>NUCLEOTIDE SEQUENCE [LARGE SCALE GENOMIC DNA]</scope>
    <source>
        <strain evidence="1 2">DSM 25488</strain>
    </source>
</reference>
<proteinExistence type="predicted"/>
<keyword evidence="2" id="KW-1185">Reference proteome</keyword>
<accession>A0A4R6XE44</accession>
<evidence type="ECO:0000313" key="1">
    <source>
        <dbReference type="EMBL" id="TDR17582.1"/>
    </source>
</evidence>
<protein>
    <submittedName>
        <fullName evidence="1">Uncharacterized protein</fullName>
    </submittedName>
</protein>